<name>A0A6P1SZ55_9RHOB</name>
<keyword evidence="1" id="KW-0732">Signal</keyword>
<protein>
    <submittedName>
        <fullName evidence="2">Uncharacterized protein</fullName>
    </submittedName>
</protein>
<organism evidence="2 3">
    <name type="scientific">Algicella marina</name>
    <dbReference type="NCBI Taxonomy" id="2683284"/>
    <lineage>
        <taxon>Bacteria</taxon>
        <taxon>Pseudomonadati</taxon>
        <taxon>Pseudomonadota</taxon>
        <taxon>Alphaproteobacteria</taxon>
        <taxon>Rhodobacterales</taxon>
        <taxon>Paracoccaceae</taxon>
        <taxon>Algicella</taxon>
    </lineage>
</organism>
<evidence type="ECO:0000256" key="1">
    <source>
        <dbReference type="SAM" id="SignalP"/>
    </source>
</evidence>
<reference evidence="2 3" key="1">
    <citation type="submission" date="2019-12" db="EMBL/GenBank/DDBJ databases">
        <title>Complete genome sequence of Algicella marina strain 9Alg 56(T) isolated from the red alga Tichocarpus crinitus.</title>
        <authorList>
            <person name="Kim S.-G."/>
            <person name="Nedashkovskaya O.I."/>
        </authorList>
    </citation>
    <scope>NUCLEOTIDE SEQUENCE [LARGE SCALE GENOMIC DNA]</scope>
    <source>
        <strain evidence="2 3">9Alg 56</strain>
    </source>
</reference>
<gene>
    <name evidence="2" type="ORF">GO499_06635</name>
</gene>
<dbReference type="AlphaFoldDB" id="A0A6P1SZ55"/>
<proteinExistence type="predicted"/>
<dbReference type="RefSeq" id="WP_161861466.1">
    <property type="nucleotide sequence ID" value="NZ_CP046620.1"/>
</dbReference>
<feature type="chain" id="PRO_5026982053" evidence="1">
    <location>
        <begin position="19"/>
        <end position="169"/>
    </location>
</feature>
<dbReference type="Proteomes" id="UP000464495">
    <property type="component" value="Chromosome"/>
</dbReference>
<keyword evidence="3" id="KW-1185">Reference proteome</keyword>
<accession>A0A6P1SZ55</accession>
<dbReference type="KEGG" id="amaq:GO499_06635"/>
<dbReference type="EMBL" id="CP046620">
    <property type="protein sequence ID" value="QHQ34900.1"/>
    <property type="molecule type" value="Genomic_DNA"/>
</dbReference>
<sequence>MYKALAAALLVSASPALAQSSAFLDAARDAYTAAWDVSPLIIENAAFVTRPAEIVGDFELRETSEFAAGEPLLIYAEPKAYGYLDGENGKEFGVILDVEVLTSEGTSLLSQEEFQTIRLNSQTEVREMFLNITLNLTGFQSGEYQVVIRVHDLASEESAEFALPFSVAG</sequence>
<evidence type="ECO:0000313" key="2">
    <source>
        <dbReference type="EMBL" id="QHQ34900.1"/>
    </source>
</evidence>
<feature type="signal peptide" evidence="1">
    <location>
        <begin position="1"/>
        <end position="18"/>
    </location>
</feature>
<evidence type="ECO:0000313" key="3">
    <source>
        <dbReference type="Proteomes" id="UP000464495"/>
    </source>
</evidence>